<dbReference type="PANTHER" id="PTHR24028">
    <property type="entry name" value="CADHERIN-87A"/>
    <property type="match status" value="1"/>
</dbReference>
<dbReference type="GO" id="GO:0007156">
    <property type="term" value="P:homophilic cell adhesion via plasma membrane adhesion molecules"/>
    <property type="evidence" value="ECO:0007669"/>
    <property type="project" value="InterPro"/>
</dbReference>
<protein>
    <recommendedName>
        <fullName evidence="9">Cadherin domain-containing protein</fullName>
    </recommendedName>
</protein>
<accession>A0AA85JZE0</accession>
<dbReference type="PRINTS" id="PR00205">
    <property type="entry name" value="CADHERIN"/>
</dbReference>
<dbReference type="PROSITE" id="PS00232">
    <property type="entry name" value="CADHERIN_1"/>
    <property type="match status" value="1"/>
</dbReference>
<feature type="domain" description="Cadherin" evidence="9">
    <location>
        <begin position="89"/>
        <end position="201"/>
    </location>
</feature>
<evidence type="ECO:0000313" key="11">
    <source>
        <dbReference type="WBParaSite" id="TREG1_52170.1"/>
    </source>
</evidence>
<evidence type="ECO:0000313" key="10">
    <source>
        <dbReference type="Proteomes" id="UP000050795"/>
    </source>
</evidence>
<keyword evidence="3" id="KW-0677">Repeat</keyword>
<evidence type="ECO:0000256" key="4">
    <source>
        <dbReference type="ARBA" id="ARBA00022837"/>
    </source>
</evidence>
<dbReference type="InterPro" id="IPR015919">
    <property type="entry name" value="Cadherin-like_sf"/>
</dbReference>
<feature type="domain" description="Cadherin" evidence="9">
    <location>
        <begin position="2"/>
        <end position="88"/>
    </location>
</feature>
<keyword evidence="4 8" id="KW-0106">Calcium</keyword>
<dbReference type="InterPro" id="IPR020894">
    <property type="entry name" value="Cadherin_CS"/>
</dbReference>
<dbReference type="AlphaFoldDB" id="A0AA85JZE0"/>
<dbReference type="WBParaSite" id="TREG1_52170.1">
    <property type="protein sequence ID" value="TREG1_52170.1"/>
    <property type="gene ID" value="TREG1_52170"/>
</dbReference>
<dbReference type="InterPro" id="IPR050174">
    <property type="entry name" value="Protocadherin/Cadherin-CA"/>
</dbReference>
<proteinExistence type="predicted"/>
<evidence type="ECO:0000259" key="9">
    <source>
        <dbReference type="PROSITE" id="PS50268"/>
    </source>
</evidence>
<keyword evidence="2" id="KW-0812">Transmembrane</keyword>
<name>A0AA85JZE0_TRIRE</name>
<keyword evidence="7" id="KW-0325">Glycoprotein</keyword>
<evidence type="ECO:0000256" key="5">
    <source>
        <dbReference type="ARBA" id="ARBA00022989"/>
    </source>
</evidence>
<dbReference type="Pfam" id="PF00028">
    <property type="entry name" value="Cadherin"/>
    <property type="match status" value="1"/>
</dbReference>
<comment type="subcellular location">
    <subcellularLocation>
        <location evidence="1">Membrane</location>
        <topology evidence="1">Single-pass membrane protein</topology>
    </subcellularLocation>
</comment>
<dbReference type="Proteomes" id="UP000050795">
    <property type="component" value="Unassembled WGS sequence"/>
</dbReference>
<evidence type="ECO:0000256" key="6">
    <source>
        <dbReference type="ARBA" id="ARBA00023136"/>
    </source>
</evidence>
<reference evidence="11" key="2">
    <citation type="submission" date="2023-11" db="UniProtKB">
        <authorList>
            <consortium name="WormBaseParasite"/>
        </authorList>
    </citation>
    <scope>IDENTIFICATION</scope>
</reference>
<dbReference type="SUPFAM" id="SSF49313">
    <property type="entry name" value="Cadherin-like"/>
    <property type="match status" value="2"/>
</dbReference>
<evidence type="ECO:0000256" key="7">
    <source>
        <dbReference type="ARBA" id="ARBA00023180"/>
    </source>
</evidence>
<keyword evidence="10" id="KW-1185">Reference proteome</keyword>
<evidence type="ECO:0000256" key="2">
    <source>
        <dbReference type="ARBA" id="ARBA00022692"/>
    </source>
</evidence>
<dbReference type="PROSITE" id="PS50268">
    <property type="entry name" value="CADHERIN_2"/>
    <property type="match status" value="2"/>
</dbReference>
<keyword evidence="5" id="KW-1133">Transmembrane helix</keyword>
<evidence type="ECO:0000256" key="1">
    <source>
        <dbReference type="ARBA" id="ARBA00004167"/>
    </source>
</evidence>
<evidence type="ECO:0000256" key="8">
    <source>
        <dbReference type="PROSITE-ProRule" id="PRU00043"/>
    </source>
</evidence>
<dbReference type="CDD" id="cd11304">
    <property type="entry name" value="Cadherin_repeat"/>
    <property type="match status" value="2"/>
</dbReference>
<dbReference type="GO" id="GO:0005886">
    <property type="term" value="C:plasma membrane"/>
    <property type="evidence" value="ECO:0007669"/>
    <property type="project" value="InterPro"/>
</dbReference>
<evidence type="ECO:0000256" key="3">
    <source>
        <dbReference type="ARBA" id="ARBA00022737"/>
    </source>
</evidence>
<dbReference type="Gene3D" id="2.60.40.60">
    <property type="entry name" value="Cadherins"/>
    <property type="match status" value="2"/>
</dbReference>
<keyword evidence="6" id="KW-0472">Membrane</keyword>
<dbReference type="InterPro" id="IPR002126">
    <property type="entry name" value="Cadherin-like_dom"/>
</dbReference>
<organism evidence="10 11">
    <name type="scientific">Trichobilharzia regenti</name>
    <name type="common">Nasal bird schistosome</name>
    <dbReference type="NCBI Taxonomy" id="157069"/>
    <lineage>
        <taxon>Eukaryota</taxon>
        <taxon>Metazoa</taxon>
        <taxon>Spiralia</taxon>
        <taxon>Lophotrochozoa</taxon>
        <taxon>Platyhelminthes</taxon>
        <taxon>Trematoda</taxon>
        <taxon>Digenea</taxon>
        <taxon>Strigeidida</taxon>
        <taxon>Schistosomatoidea</taxon>
        <taxon>Schistosomatidae</taxon>
        <taxon>Trichobilharzia</taxon>
    </lineage>
</organism>
<dbReference type="GO" id="GO:0005509">
    <property type="term" value="F:calcium ion binding"/>
    <property type="evidence" value="ECO:0007669"/>
    <property type="project" value="UniProtKB-UniRule"/>
</dbReference>
<sequence length="265" mass="29707">MDSSPNGVVQYRIHGSIPVTSTFQIYSNSSAEKLGLSIKPGVFLDYDKSNQRIFKLTIEAIDGGHPARTGRMLVLVHITDVNDNIPVFKKSKDTITVPENTMFDEPIYKVQATDDDSDDNGLIKYSFSPANPTTPTSVIEKFNFHSTTGELYLRDVLDYETFQERQIELLFIAYDTGDPPLSATAQLTIHVKDVSDNPPQLIVQLNNTIKENSEPGQLALRLMIRDKDEVSRDMIECHADVDQNVPLRMTVSPEKTMLTVITTIQ</sequence>
<dbReference type="SMART" id="SM00112">
    <property type="entry name" value="CA"/>
    <property type="match status" value="2"/>
</dbReference>
<dbReference type="PANTHER" id="PTHR24028:SF146">
    <property type="entry name" value="CADHERIN 96CB, ISOFORM D-RELATED"/>
    <property type="match status" value="1"/>
</dbReference>
<reference evidence="10" key="1">
    <citation type="submission" date="2022-06" db="EMBL/GenBank/DDBJ databases">
        <authorList>
            <person name="Berger JAMES D."/>
            <person name="Berger JAMES D."/>
        </authorList>
    </citation>
    <scope>NUCLEOTIDE SEQUENCE [LARGE SCALE GENOMIC DNA]</scope>
</reference>
<dbReference type="FunFam" id="2.60.40.60:FF:000020">
    <property type="entry name" value="Dachsous cadherin-related 1b"/>
    <property type="match status" value="1"/>
</dbReference>